<evidence type="ECO:0000313" key="4">
    <source>
        <dbReference type="EMBL" id="MBW8637027.1"/>
    </source>
</evidence>
<reference evidence="4" key="1">
    <citation type="submission" date="2021-08" db="EMBL/GenBank/DDBJ databases">
        <title>Hoeflea bacterium WL0058 sp. nov., isolated from the sediment.</title>
        <authorList>
            <person name="Wang L."/>
            <person name="Zhang D."/>
        </authorList>
    </citation>
    <scope>NUCLEOTIDE SEQUENCE</scope>
    <source>
        <strain evidence="4">WL0058</strain>
    </source>
</reference>
<sequence>MHLIEKGLLLFLFFSLVLLAACNKKPDAESVGGTEAATEETSSDGEAHIPPSNTTDSSSYSTDNSAYQRYHRRSRNVPPASGEDVGRAPASVGQPDPLEYRERLAALPKGSFSYNRTNSMWRHEPETVVLKLNASDVFPDIPASLGGEIVRERAAITPKMSAELNGTAGLEISPSGAVEKRISDTATTIWQWRVTPVEEGAQILWLTVYVNIDDQGPLILASYEDTIRIDVSAWQRTKTVVAEISPVWAFLAGLVSLISGLVVWFRKWRLKVGR</sequence>
<gene>
    <name evidence="4" type="ORF">K1W69_07490</name>
</gene>
<feature type="region of interest" description="Disordered" evidence="1">
    <location>
        <begin position="27"/>
        <end position="96"/>
    </location>
</feature>
<keyword evidence="2" id="KW-1133">Transmembrane helix</keyword>
<evidence type="ECO:0000256" key="2">
    <source>
        <dbReference type="SAM" id="Phobius"/>
    </source>
</evidence>
<feature type="compositionally biased region" description="Low complexity" evidence="1">
    <location>
        <begin position="52"/>
        <end position="65"/>
    </location>
</feature>
<protein>
    <submittedName>
        <fullName evidence="4">Uncharacterized protein</fullName>
    </submittedName>
</protein>
<keyword evidence="5" id="KW-1185">Reference proteome</keyword>
<proteinExistence type="predicted"/>
<comment type="caution">
    <text evidence="4">The sequence shown here is derived from an EMBL/GenBank/DDBJ whole genome shotgun (WGS) entry which is preliminary data.</text>
</comment>
<organism evidence="4 5">
    <name type="scientific">Flavimaribacter sediminis</name>
    <dbReference type="NCBI Taxonomy" id="2865987"/>
    <lineage>
        <taxon>Bacteria</taxon>
        <taxon>Pseudomonadati</taxon>
        <taxon>Pseudomonadota</taxon>
        <taxon>Alphaproteobacteria</taxon>
        <taxon>Hyphomicrobiales</taxon>
        <taxon>Rhizobiaceae</taxon>
        <taxon>Flavimaribacter</taxon>
    </lineage>
</organism>
<keyword evidence="3" id="KW-0732">Signal</keyword>
<accession>A0AAE3D0H5</accession>
<dbReference type="PROSITE" id="PS51257">
    <property type="entry name" value="PROKAR_LIPOPROTEIN"/>
    <property type="match status" value="1"/>
</dbReference>
<evidence type="ECO:0000313" key="5">
    <source>
        <dbReference type="Proteomes" id="UP001196509"/>
    </source>
</evidence>
<name>A0AAE3D0H5_9HYPH</name>
<dbReference type="EMBL" id="JAICBX010000001">
    <property type="protein sequence ID" value="MBW8637027.1"/>
    <property type="molecule type" value="Genomic_DNA"/>
</dbReference>
<dbReference type="Proteomes" id="UP001196509">
    <property type="component" value="Unassembled WGS sequence"/>
</dbReference>
<feature type="chain" id="PRO_5041983135" evidence="3">
    <location>
        <begin position="21"/>
        <end position="274"/>
    </location>
</feature>
<keyword evidence="2" id="KW-0472">Membrane</keyword>
<evidence type="ECO:0000256" key="1">
    <source>
        <dbReference type="SAM" id="MobiDB-lite"/>
    </source>
</evidence>
<dbReference type="RefSeq" id="WP_220227660.1">
    <property type="nucleotide sequence ID" value="NZ_JAICBX010000001.1"/>
</dbReference>
<keyword evidence="2" id="KW-0812">Transmembrane</keyword>
<evidence type="ECO:0000256" key="3">
    <source>
        <dbReference type="SAM" id="SignalP"/>
    </source>
</evidence>
<feature type="transmembrane region" description="Helical" evidence="2">
    <location>
        <begin position="247"/>
        <end position="265"/>
    </location>
</feature>
<dbReference type="AlphaFoldDB" id="A0AAE3D0H5"/>
<feature type="signal peptide" evidence="3">
    <location>
        <begin position="1"/>
        <end position="20"/>
    </location>
</feature>